<dbReference type="PANTHER" id="PTHR11360:SF284">
    <property type="entry name" value="EG:103B4.3 PROTEIN-RELATED"/>
    <property type="match status" value="1"/>
</dbReference>
<evidence type="ECO:0000256" key="3">
    <source>
        <dbReference type="SAM" id="Phobius"/>
    </source>
</evidence>
<feature type="transmembrane region" description="Helical" evidence="3">
    <location>
        <begin position="248"/>
        <end position="269"/>
    </location>
</feature>
<keyword evidence="3" id="KW-1133">Transmembrane helix</keyword>
<name>A0A4P9XGK6_9FUNG</name>
<dbReference type="InterPro" id="IPR020846">
    <property type="entry name" value="MFS_dom"/>
</dbReference>
<dbReference type="AlphaFoldDB" id="A0A4P9XGK6"/>
<reference evidence="6" key="1">
    <citation type="journal article" date="2018" name="Nat. Microbiol.">
        <title>Leveraging single-cell genomics to expand the fungal tree of life.</title>
        <authorList>
            <person name="Ahrendt S.R."/>
            <person name="Quandt C.A."/>
            <person name="Ciobanu D."/>
            <person name="Clum A."/>
            <person name="Salamov A."/>
            <person name="Andreopoulos B."/>
            <person name="Cheng J.F."/>
            <person name="Woyke T."/>
            <person name="Pelin A."/>
            <person name="Henrissat B."/>
            <person name="Reynolds N.K."/>
            <person name="Benny G.L."/>
            <person name="Smith M.E."/>
            <person name="James T.Y."/>
            <person name="Grigoriev I.V."/>
        </authorList>
    </citation>
    <scope>NUCLEOTIDE SEQUENCE [LARGE SCALE GENOMIC DNA]</scope>
    <source>
        <strain evidence="6">RSA 1356</strain>
    </source>
</reference>
<dbReference type="GO" id="GO:0016020">
    <property type="term" value="C:membrane"/>
    <property type="evidence" value="ECO:0007669"/>
    <property type="project" value="UniProtKB-SubCell"/>
</dbReference>
<sequence>MFTIDLSAAKSPADSALKHAGEEFLQSFPEGGYGWLVVLSAFLVNFVLLGYAFTWGIYQALYLTDVYKGQITTFQLTFVGGLTTAVLFVPGPFLGVLNQLLGFRLLMCAGAILQPLGLLLASWAHSPWQLYLTHGVLVGIGSGLIFFPSVFLPSQWFLKRRGLATGISVAGSGIGGLVFGPLTRALIDAVGFRWCLRYVAIGSFIILAISVLLARECEATKRPLDTMSVVSQTKQHTIDLSLLKSADFAALAMMATLVTLGFLAPLYLLPSYTTFIGLTASDGALFVGLSSGISAIGRISLGFAADRLGVVNMLFVCAFFPGMTILL</sequence>
<feature type="transmembrane region" description="Helical" evidence="3">
    <location>
        <begin position="33"/>
        <end position="58"/>
    </location>
</feature>
<comment type="subcellular location">
    <subcellularLocation>
        <location evidence="1">Membrane</location>
        <topology evidence="1">Multi-pass membrane protein</topology>
    </subcellularLocation>
</comment>
<feature type="domain" description="Major facilitator superfamily (MFS) profile" evidence="4">
    <location>
        <begin position="40"/>
        <end position="327"/>
    </location>
</feature>
<dbReference type="InterPro" id="IPR011701">
    <property type="entry name" value="MFS"/>
</dbReference>
<dbReference type="PANTHER" id="PTHR11360">
    <property type="entry name" value="MONOCARBOXYLATE TRANSPORTER"/>
    <property type="match status" value="1"/>
</dbReference>
<protein>
    <submittedName>
        <fullName evidence="5">Major facilitator superfamily domain-containing protein</fullName>
    </submittedName>
</protein>
<dbReference type="InterPro" id="IPR036259">
    <property type="entry name" value="MFS_trans_sf"/>
</dbReference>
<dbReference type="Pfam" id="PF07690">
    <property type="entry name" value="MFS_1"/>
    <property type="match status" value="1"/>
</dbReference>
<evidence type="ECO:0000313" key="5">
    <source>
        <dbReference type="EMBL" id="RKP04774.1"/>
    </source>
</evidence>
<dbReference type="PROSITE" id="PS50850">
    <property type="entry name" value="MFS"/>
    <property type="match status" value="1"/>
</dbReference>
<evidence type="ECO:0000256" key="2">
    <source>
        <dbReference type="ARBA" id="ARBA00006727"/>
    </source>
</evidence>
<feature type="non-terminal residue" evidence="5">
    <location>
        <position position="327"/>
    </location>
</feature>
<dbReference type="Proteomes" id="UP000271241">
    <property type="component" value="Unassembled WGS sequence"/>
</dbReference>
<dbReference type="EMBL" id="KZ993465">
    <property type="protein sequence ID" value="RKP04774.1"/>
    <property type="molecule type" value="Genomic_DNA"/>
</dbReference>
<keyword evidence="3" id="KW-0812">Transmembrane</keyword>
<accession>A0A4P9XGK6</accession>
<dbReference type="GO" id="GO:0022857">
    <property type="term" value="F:transmembrane transporter activity"/>
    <property type="evidence" value="ECO:0007669"/>
    <property type="project" value="InterPro"/>
</dbReference>
<dbReference type="InterPro" id="IPR050327">
    <property type="entry name" value="Proton-linked_MCT"/>
</dbReference>
<feature type="transmembrane region" description="Helical" evidence="3">
    <location>
        <begin position="105"/>
        <end position="124"/>
    </location>
</feature>
<evidence type="ECO:0000259" key="4">
    <source>
        <dbReference type="PROSITE" id="PS50850"/>
    </source>
</evidence>
<dbReference type="Gene3D" id="1.20.1250.20">
    <property type="entry name" value="MFS general substrate transporter like domains"/>
    <property type="match status" value="1"/>
</dbReference>
<keyword evidence="6" id="KW-1185">Reference proteome</keyword>
<evidence type="ECO:0000313" key="6">
    <source>
        <dbReference type="Proteomes" id="UP000271241"/>
    </source>
</evidence>
<feature type="transmembrane region" description="Helical" evidence="3">
    <location>
        <begin position="78"/>
        <end position="98"/>
    </location>
</feature>
<feature type="transmembrane region" description="Helical" evidence="3">
    <location>
        <begin position="130"/>
        <end position="151"/>
    </location>
</feature>
<feature type="transmembrane region" description="Helical" evidence="3">
    <location>
        <begin position="163"/>
        <end position="182"/>
    </location>
</feature>
<feature type="transmembrane region" description="Helical" evidence="3">
    <location>
        <begin position="194"/>
        <end position="214"/>
    </location>
</feature>
<feature type="transmembrane region" description="Helical" evidence="3">
    <location>
        <begin position="308"/>
        <end position="326"/>
    </location>
</feature>
<feature type="transmembrane region" description="Helical" evidence="3">
    <location>
        <begin position="275"/>
        <end position="296"/>
    </location>
</feature>
<proteinExistence type="inferred from homology"/>
<evidence type="ECO:0000256" key="1">
    <source>
        <dbReference type="ARBA" id="ARBA00004141"/>
    </source>
</evidence>
<comment type="similarity">
    <text evidence="2">Belongs to the major facilitator superfamily. Monocarboxylate porter (TC 2.A.1.13) family.</text>
</comment>
<gene>
    <name evidence="5" type="ORF">THASP1DRAFT_20724</name>
</gene>
<dbReference type="SUPFAM" id="SSF103473">
    <property type="entry name" value="MFS general substrate transporter"/>
    <property type="match status" value="1"/>
</dbReference>
<keyword evidence="3" id="KW-0472">Membrane</keyword>
<organism evidence="5 6">
    <name type="scientific">Thamnocephalis sphaerospora</name>
    <dbReference type="NCBI Taxonomy" id="78915"/>
    <lineage>
        <taxon>Eukaryota</taxon>
        <taxon>Fungi</taxon>
        <taxon>Fungi incertae sedis</taxon>
        <taxon>Zoopagomycota</taxon>
        <taxon>Zoopagomycotina</taxon>
        <taxon>Zoopagomycetes</taxon>
        <taxon>Zoopagales</taxon>
        <taxon>Sigmoideomycetaceae</taxon>
        <taxon>Thamnocephalis</taxon>
    </lineage>
</organism>
<dbReference type="OrthoDB" id="6499973at2759"/>